<keyword evidence="1" id="KW-0560">Oxidoreductase</keyword>
<dbReference type="PANTHER" id="PTHR43244">
    <property type="match status" value="1"/>
</dbReference>
<dbReference type="Proteomes" id="UP001501495">
    <property type="component" value="Unassembled WGS sequence"/>
</dbReference>
<evidence type="ECO:0000259" key="2">
    <source>
        <dbReference type="Pfam" id="PF00296"/>
    </source>
</evidence>
<dbReference type="InterPro" id="IPR036661">
    <property type="entry name" value="Luciferase-like_sf"/>
</dbReference>
<gene>
    <name evidence="3" type="ORF">GCM10022215_13560</name>
</gene>
<dbReference type="SUPFAM" id="SSF51679">
    <property type="entry name" value="Bacterial luciferase-like"/>
    <property type="match status" value="1"/>
</dbReference>
<evidence type="ECO:0000313" key="3">
    <source>
        <dbReference type="EMBL" id="GAA4115038.1"/>
    </source>
</evidence>
<protein>
    <submittedName>
        <fullName evidence="3">LLM class flavin-dependent oxidoreductase</fullName>
    </submittedName>
</protein>
<dbReference type="InterPro" id="IPR050564">
    <property type="entry name" value="F420-G6PD/mer"/>
</dbReference>
<organism evidence="3 4">
    <name type="scientific">Nocardioides fonticola</name>
    <dbReference type="NCBI Taxonomy" id="450363"/>
    <lineage>
        <taxon>Bacteria</taxon>
        <taxon>Bacillati</taxon>
        <taxon>Actinomycetota</taxon>
        <taxon>Actinomycetes</taxon>
        <taxon>Propionibacteriales</taxon>
        <taxon>Nocardioidaceae</taxon>
        <taxon>Nocardioides</taxon>
    </lineage>
</organism>
<proteinExistence type="predicted"/>
<comment type="caution">
    <text evidence="3">The sequence shown here is derived from an EMBL/GenBank/DDBJ whole genome shotgun (WGS) entry which is preliminary data.</text>
</comment>
<evidence type="ECO:0000256" key="1">
    <source>
        <dbReference type="ARBA" id="ARBA00023002"/>
    </source>
</evidence>
<reference evidence="4" key="1">
    <citation type="journal article" date="2019" name="Int. J. Syst. Evol. Microbiol.">
        <title>The Global Catalogue of Microorganisms (GCM) 10K type strain sequencing project: providing services to taxonomists for standard genome sequencing and annotation.</title>
        <authorList>
            <consortium name="The Broad Institute Genomics Platform"/>
            <consortium name="The Broad Institute Genome Sequencing Center for Infectious Disease"/>
            <person name="Wu L."/>
            <person name="Ma J."/>
        </authorList>
    </citation>
    <scope>NUCLEOTIDE SEQUENCE [LARGE SCALE GENOMIC DNA]</scope>
    <source>
        <strain evidence="4">JCM 16703</strain>
    </source>
</reference>
<evidence type="ECO:0000313" key="4">
    <source>
        <dbReference type="Proteomes" id="UP001501495"/>
    </source>
</evidence>
<dbReference type="PANTHER" id="PTHR43244:SF1">
    <property type="entry name" value="5,10-METHYLENETETRAHYDROMETHANOPTERIN REDUCTASE"/>
    <property type="match status" value="1"/>
</dbReference>
<keyword evidence="4" id="KW-1185">Reference proteome</keyword>
<sequence length="291" mass="31073">MRFGITLLTDLPWREAAPRWRAAEELGFDHAWTYDHLVWSGLAGAPWRGATPVLAAAAGVTSTIGLGTLVAAPNFRHPYQLFRDAQALDDVADGRFVLGVGAGGDTDSGVLGTTLSRRERSDRFEEFLRALVALRGGDHVDLDGVHFKAVDARTAPGLDRTPLLVAANGPRAIRLAVELGDAWVTTGPWGVPTQEWLRAVGDAAAQLDDALAAAGRASIERHLLLDAVPSPGLPQGRTALVSAAAFEDLVGRAAELGFTDVTCHWPRPDEPYAASEAVLEQVAADVLPRWR</sequence>
<dbReference type="Pfam" id="PF00296">
    <property type="entry name" value="Bac_luciferase"/>
    <property type="match status" value="1"/>
</dbReference>
<feature type="domain" description="Luciferase-like" evidence="2">
    <location>
        <begin position="1"/>
        <end position="205"/>
    </location>
</feature>
<dbReference type="EMBL" id="BAAAZH010000011">
    <property type="protein sequence ID" value="GAA4115038.1"/>
    <property type="molecule type" value="Genomic_DNA"/>
</dbReference>
<accession>A0ABP7XFW4</accession>
<dbReference type="InterPro" id="IPR011251">
    <property type="entry name" value="Luciferase-like_dom"/>
</dbReference>
<dbReference type="RefSeq" id="WP_344732531.1">
    <property type="nucleotide sequence ID" value="NZ_BAAAZH010000011.1"/>
</dbReference>
<dbReference type="Gene3D" id="3.20.20.30">
    <property type="entry name" value="Luciferase-like domain"/>
    <property type="match status" value="1"/>
</dbReference>
<name>A0ABP7XFW4_9ACTN</name>